<name>A0ABT4AF49_9BACT</name>
<evidence type="ECO:0000313" key="5">
    <source>
        <dbReference type="EMBL" id="MCY1079539.1"/>
    </source>
</evidence>
<sequence>MRDTIRWGILGTGQVAGLFARGLREIPDAQLLAVGSRSRQNADAFAREHGVPRAYATYEDLVRDANVDVVYVATPNSAHREHCLLALEHGKPVLCEKPFTLDAAEASAIAETARARGLFCMEGMWMRFVPVLRELESRVRAGAIGDVRMLTANLGLPIEFDPRHRLFDPKLGGGALLDLGVYPLSLALRLMGRPTRITSQAVFGQTGVDEQCTILLEFPEGRQAALTTSVRNRTTDDAALMGTEGMIHLHEPLYRPETLSLVRSPRLGGGREVSRMRGYAERLGLGRIKHHPLVREVRQAVGFVRTERVTRRVLGNGYAHEALEVMRCLREGLRESPLMPLDESVELMRTVDAIRREWTRPTPL</sequence>
<comment type="similarity">
    <text evidence="1">Belongs to the Gfo/Idh/MocA family.</text>
</comment>
<dbReference type="Proteomes" id="UP001207654">
    <property type="component" value="Unassembled WGS sequence"/>
</dbReference>
<keyword evidence="2" id="KW-0560">Oxidoreductase</keyword>
<dbReference type="Pfam" id="PF01408">
    <property type="entry name" value="GFO_IDH_MocA"/>
    <property type="match status" value="1"/>
</dbReference>
<dbReference type="PANTHER" id="PTHR22604">
    <property type="entry name" value="OXIDOREDUCTASES"/>
    <property type="match status" value="1"/>
</dbReference>
<comment type="caution">
    <text evidence="5">The sequence shown here is derived from an EMBL/GenBank/DDBJ whole genome shotgun (WGS) entry which is preliminary data.</text>
</comment>
<evidence type="ECO:0000259" key="4">
    <source>
        <dbReference type="Pfam" id="PF22725"/>
    </source>
</evidence>
<evidence type="ECO:0000256" key="2">
    <source>
        <dbReference type="ARBA" id="ARBA00023002"/>
    </source>
</evidence>
<dbReference type="SUPFAM" id="SSF55347">
    <property type="entry name" value="Glyceraldehyde-3-phosphate dehydrogenase-like, C-terminal domain"/>
    <property type="match status" value="1"/>
</dbReference>
<evidence type="ECO:0000256" key="1">
    <source>
        <dbReference type="ARBA" id="ARBA00010928"/>
    </source>
</evidence>
<evidence type="ECO:0000259" key="3">
    <source>
        <dbReference type="Pfam" id="PF01408"/>
    </source>
</evidence>
<dbReference type="EMBL" id="JAPNKA010000001">
    <property type="protein sequence ID" value="MCY1079539.1"/>
    <property type="molecule type" value="Genomic_DNA"/>
</dbReference>
<dbReference type="InterPro" id="IPR055170">
    <property type="entry name" value="GFO_IDH_MocA-like_dom"/>
</dbReference>
<dbReference type="PANTHER" id="PTHR22604:SF105">
    <property type="entry name" value="TRANS-1,2-DIHYDROBENZENE-1,2-DIOL DEHYDROGENASE"/>
    <property type="match status" value="1"/>
</dbReference>
<evidence type="ECO:0000313" key="6">
    <source>
        <dbReference type="Proteomes" id="UP001207654"/>
    </source>
</evidence>
<protein>
    <submittedName>
        <fullName evidence="5">Gfo/Idh/MocA family oxidoreductase</fullName>
    </submittedName>
</protein>
<organism evidence="5 6">
    <name type="scientific">Archangium lansingense</name>
    <dbReference type="NCBI Taxonomy" id="2995310"/>
    <lineage>
        <taxon>Bacteria</taxon>
        <taxon>Pseudomonadati</taxon>
        <taxon>Myxococcota</taxon>
        <taxon>Myxococcia</taxon>
        <taxon>Myxococcales</taxon>
        <taxon>Cystobacterineae</taxon>
        <taxon>Archangiaceae</taxon>
        <taxon>Archangium</taxon>
    </lineage>
</organism>
<dbReference type="Gene3D" id="3.40.50.720">
    <property type="entry name" value="NAD(P)-binding Rossmann-like Domain"/>
    <property type="match status" value="1"/>
</dbReference>
<gene>
    <name evidence="5" type="ORF">OV287_34280</name>
</gene>
<keyword evidence="6" id="KW-1185">Reference proteome</keyword>
<proteinExistence type="inferred from homology"/>
<dbReference type="InterPro" id="IPR050984">
    <property type="entry name" value="Gfo/Idh/MocA_domain"/>
</dbReference>
<dbReference type="Pfam" id="PF22725">
    <property type="entry name" value="GFO_IDH_MocA_C3"/>
    <property type="match status" value="1"/>
</dbReference>
<reference evidence="5 6" key="1">
    <citation type="submission" date="2022-11" db="EMBL/GenBank/DDBJ databases">
        <title>Minimal conservation of predation-associated metabolite biosynthetic gene clusters underscores biosynthetic potential of Myxococcota including descriptions for ten novel species: Archangium lansinium sp. nov., Myxococcus landrumus sp. nov., Nannocystis bai.</title>
        <authorList>
            <person name="Ahearne A."/>
            <person name="Stevens C."/>
            <person name="Phillips K."/>
        </authorList>
    </citation>
    <scope>NUCLEOTIDE SEQUENCE [LARGE SCALE GENOMIC DNA]</scope>
    <source>
        <strain evidence="5 6">MIWBW</strain>
    </source>
</reference>
<dbReference type="InterPro" id="IPR000683">
    <property type="entry name" value="Gfo/Idh/MocA-like_OxRdtase_N"/>
</dbReference>
<dbReference type="Gene3D" id="3.30.360.10">
    <property type="entry name" value="Dihydrodipicolinate Reductase, domain 2"/>
    <property type="match status" value="1"/>
</dbReference>
<feature type="domain" description="Gfo/Idh/MocA-like oxidoreductase N-terminal" evidence="3">
    <location>
        <begin position="5"/>
        <end position="123"/>
    </location>
</feature>
<dbReference type="InterPro" id="IPR036291">
    <property type="entry name" value="NAD(P)-bd_dom_sf"/>
</dbReference>
<accession>A0ABT4AF49</accession>
<feature type="domain" description="GFO/IDH/MocA-like oxidoreductase" evidence="4">
    <location>
        <begin position="133"/>
        <end position="247"/>
    </location>
</feature>
<dbReference type="SUPFAM" id="SSF51735">
    <property type="entry name" value="NAD(P)-binding Rossmann-fold domains"/>
    <property type="match status" value="1"/>
</dbReference>
<dbReference type="RefSeq" id="WP_267538254.1">
    <property type="nucleotide sequence ID" value="NZ_JAPNKA010000001.1"/>
</dbReference>